<keyword evidence="5 12" id="KW-0645">Protease</keyword>
<dbReference type="EMBL" id="PUJX01000004">
    <property type="protein sequence ID" value="TDB54381.1"/>
    <property type="molecule type" value="Genomic_DNA"/>
</dbReference>
<dbReference type="Proteomes" id="UP000295550">
    <property type="component" value="Unassembled WGS sequence"/>
</dbReference>
<evidence type="ECO:0000256" key="7">
    <source>
        <dbReference type="ARBA" id="ARBA00022807"/>
    </source>
</evidence>
<comment type="subunit">
    <text evidence="3">Interacts with human ARHA.</text>
</comment>
<dbReference type="GO" id="GO:0005576">
    <property type="term" value="C:extracellular region"/>
    <property type="evidence" value="ECO:0007669"/>
    <property type="project" value="UniProtKB-SubCell"/>
</dbReference>
<dbReference type="Pfam" id="PF03543">
    <property type="entry name" value="Peptidase_C58"/>
    <property type="match status" value="1"/>
</dbReference>
<dbReference type="CDD" id="cd20498">
    <property type="entry name" value="C58_YopT"/>
    <property type="match status" value="1"/>
</dbReference>
<reference evidence="12 13" key="1">
    <citation type="journal article" date="2019" name="Int. J. Syst. Evol. Microbiol.">
        <title>Photorhabdus khanii subsp. guanajuatensis subsp. nov., isolated from Heterorhabditis atacamensis, and Photorhabdus luminescens subsp. mexicana subsp. nov., isolated from Heterorhabditis mexicana entomopathogenic nematodes.</title>
        <authorList>
            <person name="Machado R.A.R."/>
            <person name="Bruno P."/>
            <person name="Arce C.C.M."/>
            <person name="Liechti N."/>
            <person name="Kohler A."/>
            <person name="Bernal J."/>
            <person name="Bruggmann R."/>
            <person name="Turlings T.C.J."/>
        </authorList>
    </citation>
    <scope>NUCLEOTIDE SEQUENCE [LARGE SCALE GENOMIC DNA]</scope>
    <source>
        <strain evidence="12 13">MEX47-22</strain>
    </source>
</reference>
<evidence type="ECO:0000256" key="3">
    <source>
        <dbReference type="ARBA" id="ARBA00011119"/>
    </source>
</evidence>
<sequence length="332" mass="37725">MEHEYSKKEKPQKCPMQLRDSIEHDKEDINTTAPLELNSQHTNRQRSGLLDRFSATLQRNLPGHSMLDRELTTDGKRNQESRFSPSMIMDRLTHFGVRTRLGKVRNSVSKHGGKVTFKFAQTKGTFLDQIMKHKDTAGGICESISAHWISAHAKGESVFDQLYVGGQKGKFHIDSLFSIKQLQMDGIDENADQDAMTESWLHEHGVQPRMKTITYQSFKGPIDQKRPLEVTGQTSNKGTEELLPAILDTNGKASGYKKISFSGKMAGHTVAAHVDDQKGVIFFDPNFGEFSFPDKISFSNWFTEDFWPKSWYNLEIGLGQHFKVINYEPKEP</sequence>
<keyword evidence="6" id="KW-0378">Hydrolase</keyword>
<evidence type="ECO:0000256" key="9">
    <source>
        <dbReference type="ARBA" id="ARBA00025167"/>
    </source>
</evidence>
<dbReference type="RefSeq" id="WP_132343947.1">
    <property type="nucleotide sequence ID" value="NZ_CAWOLF010000004.1"/>
</dbReference>
<evidence type="ECO:0000256" key="10">
    <source>
        <dbReference type="SAM" id="MobiDB-lite"/>
    </source>
</evidence>
<comment type="function">
    <text evidence="9">Cysteine protease, which is translocated into infected cells and plays a central role in pathogenesis by cleaving the C-terminus end of the human small GTPase RhoA/ARHA, a regulator of cytoskeleton. Once cleaved, ARHA loses its lipid modification, and is released from the cell membrane, leading to the subsequent disruption of actin cytoskeleton of the host cell.</text>
</comment>
<comment type="subcellular location">
    <subcellularLocation>
        <location evidence="1">Secreted</location>
    </subcellularLocation>
</comment>
<gene>
    <name evidence="12" type="ORF">C5468_04220</name>
</gene>
<name>A0A4R4JLX8_PHOLU</name>
<organism evidence="12 13">
    <name type="scientific">Photorhabdus luminescens subsp. mexicana</name>
    <dbReference type="NCBI Taxonomy" id="2100167"/>
    <lineage>
        <taxon>Bacteria</taxon>
        <taxon>Pseudomonadati</taxon>
        <taxon>Pseudomonadota</taxon>
        <taxon>Gammaproteobacteria</taxon>
        <taxon>Enterobacterales</taxon>
        <taxon>Morganellaceae</taxon>
        <taxon>Photorhabdus</taxon>
    </lineage>
</organism>
<dbReference type="Gene3D" id="3.90.70.20">
    <property type="match status" value="1"/>
</dbReference>
<feature type="region of interest" description="Disordered" evidence="10">
    <location>
        <begin position="1"/>
        <end position="45"/>
    </location>
</feature>
<comment type="caution">
    <text evidence="12">The sequence shown here is derived from an EMBL/GenBank/DDBJ whole genome shotgun (WGS) entry which is preliminary data.</text>
</comment>
<feature type="compositionally biased region" description="Basic and acidic residues" evidence="10">
    <location>
        <begin position="66"/>
        <end position="80"/>
    </location>
</feature>
<feature type="compositionally biased region" description="Basic and acidic residues" evidence="10">
    <location>
        <begin position="1"/>
        <end position="12"/>
    </location>
</feature>
<evidence type="ECO:0000256" key="2">
    <source>
        <dbReference type="ARBA" id="ARBA00007364"/>
    </source>
</evidence>
<feature type="compositionally biased region" description="Polar residues" evidence="10">
    <location>
        <begin position="30"/>
        <end position="45"/>
    </location>
</feature>
<proteinExistence type="inferred from homology"/>
<dbReference type="InterPro" id="IPR038765">
    <property type="entry name" value="Papain-like_cys_pep_sf"/>
</dbReference>
<evidence type="ECO:0000256" key="8">
    <source>
        <dbReference type="ARBA" id="ARBA00023026"/>
    </source>
</evidence>
<dbReference type="GO" id="GO:0006508">
    <property type="term" value="P:proteolysis"/>
    <property type="evidence" value="ECO:0007669"/>
    <property type="project" value="UniProtKB-KW"/>
</dbReference>
<evidence type="ECO:0000256" key="5">
    <source>
        <dbReference type="ARBA" id="ARBA00022670"/>
    </source>
</evidence>
<evidence type="ECO:0000259" key="11">
    <source>
        <dbReference type="Pfam" id="PF03543"/>
    </source>
</evidence>
<protein>
    <submittedName>
        <fullName evidence="12">Cysteine protease</fullName>
    </submittedName>
</protein>
<evidence type="ECO:0000313" key="12">
    <source>
        <dbReference type="EMBL" id="TDB54381.1"/>
    </source>
</evidence>
<evidence type="ECO:0000256" key="4">
    <source>
        <dbReference type="ARBA" id="ARBA00022525"/>
    </source>
</evidence>
<feature type="compositionally biased region" description="Basic and acidic residues" evidence="10">
    <location>
        <begin position="20"/>
        <end position="29"/>
    </location>
</feature>
<dbReference type="InterPro" id="IPR003951">
    <property type="entry name" value="Peptidase_C58"/>
</dbReference>
<dbReference type="NCBIfam" id="TIGR01586">
    <property type="entry name" value="yopT_cys_prot"/>
    <property type="match status" value="1"/>
</dbReference>
<keyword evidence="7" id="KW-0788">Thiol protease</keyword>
<keyword evidence="4" id="KW-0964">Secreted</keyword>
<feature type="domain" description="Peptidase C58 YopT-type" evidence="11">
    <location>
        <begin position="105"/>
        <end position="329"/>
    </location>
</feature>
<dbReference type="PRINTS" id="PR01376">
    <property type="entry name" value="BACSURFANTGN"/>
</dbReference>
<accession>A0A4R4JLX8</accession>
<dbReference type="InterPro" id="IPR006473">
    <property type="entry name" value="Peptidase_C58_Yopt"/>
</dbReference>
<dbReference type="GO" id="GO:0004197">
    <property type="term" value="F:cysteine-type endopeptidase activity"/>
    <property type="evidence" value="ECO:0007669"/>
    <property type="project" value="InterPro"/>
</dbReference>
<comment type="similarity">
    <text evidence="2">Belongs to the peptidase C58 family.</text>
</comment>
<dbReference type="AlphaFoldDB" id="A0A4R4JLX8"/>
<keyword evidence="8" id="KW-0843">Virulence</keyword>
<feature type="region of interest" description="Disordered" evidence="10">
    <location>
        <begin position="62"/>
        <end position="84"/>
    </location>
</feature>
<dbReference type="SUPFAM" id="SSF54001">
    <property type="entry name" value="Cysteine proteinases"/>
    <property type="match status" value="1"/>
</dbReference>
<evidence type="ECO:0000256" key="1">
    <source>
        <dbReference type="ARBA" id="ARBA00004613"/>
    </source>
</evidence>
<evidence type="ECO:0000256" key="6">
    <source>
        <dbReference type="ARBA" id="ARBA00022801"/>
    </source>
</evidence>
<evidence type="ECO:0000313" key="13">
    <source>
        <dbReference type="Proteomes" id="UP000295550"/>
    </source>
</evidence>